<accession>A0A2K3QRB1</accession>
<reference evidence="9 10" key="1">
    <citation type="submission" date="2017-08" db="EMBL/GenBank/DDBJ databases">
        <title>Harnessing the power of phylogenomics to disentangle the directionality and signatures of interkingdom host jumping in the parasitic fungal genus Tolypocladium.</title>
        <authorList>
            <person name="Quandt C.A."/>
            <person name="Patterson W."/>
            <person name="Spatafora J.W."/>
        </authorList>
    </citation>
    <scope>NUCLEOTIDE SEQUENCE [LARGE SCALE GENOMIC DNA]</scope>
    <source>
        <strain evidence="9 10">CBS 113982</strain>
    </source>
</reference>
<keyword evidence="4" id="KW-0804">Transcription</keyword>
<dbReference type="Pfam" id="PF04719">
    <property type="entry name" value="TAFII28"/>
    <property type="match status" value="1"/>
</dbReference>
<evidence type="ECO:0000259" key="8">
    <source>
        <dbReference type="Pfam" id="PF04719"/>
    </source>
</evidence>
<evidence type="ECO:0000256" key="4">
    <source>
        <dbReference type="ARBA" id="ARBA00023163"/>
    </source>
</evidence>
<dbReference type="Gene3D" id="1.10.20.10">
    <property type="entry name" value="Histone, subunit A"/>
    <property type="match status" value="1"/>
</dbReference>
<feature type="compositionally biased region" description="Low complexity" evidence="7">
    <location>
        <begin position="117"/>
        <end position="130"/>
    </location>
</feature>
<keyword evidence="6" id="KW-0175">Coiled coil</keyword>
<dbReference type="EMBL" id="NRSZ01000005">
    <property type="protein sequence ID" value="PNY30061.1"/>
    <property type="molecule type" value="Genomic_DNA"/>
</dbReference>
<evidence type="ECO:0000313" key="9">
    <source>
        <dbReference type="EMBL" id="PNY30061.1"/>
    </source>
</evidence>
<dbReference type="SUPFAM" id="SSF47113">
    <property type="entry name" value="Histone-fold"/>
    <property type="match status" value="1"/>
</dbReference>
<evidence type="ECO:0000256" key="3">
    <source>
        <dbReference type="ARBA" id="ARBA00023015"/>
    </source>
</evidence>
<dbReference type="InterPro" id="IPR009072">
    <property type="entry name" value="Histone-fold"/>
</dbReference>
<gene>
    <name evidence="9" type="ORF">TCAP_00035</name>
</gene>
<feature type="compositionally biased region" description="Polar residues" evidence="7">
    <location>
        <begin position="149"/>
        <end position="165"/>
    </location>
</feature>
<dbReference type="GO" id="GO:0046982">
    <property type="term" value="F:protein heterodimerization activity"/>
    <property type="evidence" value="ECO:0007669"/>
    <property type="project" value="InterPro"/>
</dbReference>
<dbReference type="GO" id="GO:0016251">
    <property type="term" value="F:RNA polymerase II general transcription initiation factor activity"/>
    <property type="evidence" value="ECO:0007669"/>
    <property type="project" value="TreeGrafter"/>
</dbReference>
<dbReference type="CDD" id="cd14688">
    <property type="entry name" value="bZIP_YAP"/>
    <property type="match status" value="1"/>
</dbReference>
<proteinExistence type="inferred from homology"/>
<dbReference type="Proteomes" id="UP000236621">
    <property type="component" value="Unassembled WGS sequence"/>
</dbReference>
<dbReference type="GO" id="GO:0005669">
    <property type="term" value="C:transcription factor TFIID complex"/>
    <property type="evidence" value="ECO:0007669"/>
    <property type="project" value="InterPro"/>
</dbReference>
<dbReference type="PANTHER" id="PTHR13218:SF8">
    <property type="entry name" value="TRANSCRIPTION INITIATION FACTOR TFIID SUBUNIT 11"/>
    <property type="match status" value="1"/>
</dbReference>
<name>A0A2K3QRB1_9HYPO</name>
<dbReference type="AlphaFoldDB" id="A0A2K3QRB1"/>
<evidence type="ECO:0000256" key="5">
    <source>
        <dbReference type="ARBA" id="ARBA00023242"/>
    </source>
</evidence>
<comment type="subcellular location">
    <subcellularLocation>
        <location evidence="1">Nucleus</location>
    </subcellularLocation>
</comment>
<feature type="compositionally biased region" description="Acidic residues" evidence="7">
    <location>
        <begin position="171"/>
        <end position="185"/>
    </location>
</feature>
<dbReference type="InterPro" id="IPR045127">
    <property type="entry name" value="TAF11-like"/>
</dbReference>
<keyword evidence="5" id="KW-0539">Nucleus</keyword>
<sequence>SRTTAPAIRRLVSASNRSFSFTSASPSPSPLNIMASPPYAYVTSPLATSPPNPSPAQLPNKKRSSTLDVNAPPMKRRKPSNLSQPSTQAHPLRQTSFPPEVRSPYARSPSVDATSIVSGSAVSGTTAGGAPKKKRGRKSRHPMGDESAEQTPSLVSGKAPTTVSGQGADKEGDDDDDDEKEEMALEDVVARTQEQKQEEIRLRAMLVEAFDSEQYNRYELWRAAKLSDAVVKRDEVVNATVSQSVPQMVSTAVKAVAKLFAGEIIESARNVQGEWVTAGEKQSELPTPPSTTVAATEDADVKRGPLRPEHLREAWRRYKVCGESYGAADSGSASAVRIRENQRRSRARRKEYVKGMERKMQEYERRGVEATLEMQQAARTVAIENAQLRAMLSQLGASATDVDAFLQTSQDQDAAGQQAAGVTPLVTKPLDNAKPLLAEPKQGDEIGSCGGGEGNHVFDQTPMHDAARWSSPPEAAHYGLPPWAQHGATPFDKLDVLASASVQQGCCDGRTQCTMPAPGSRAESPSTVGPSPGAVTPSLNGLEQLQPTYRSDAAFASPMEMSCNAAAQIIAEMQGHVDRELAKERLGCNGQDECFVKNAVLFQILESGGPI</sequence>
<feature type="region of interest" description="Disordered" evidence="7">
    <location>
        <begin position="452"/>
        <end position="474"/>
    </location>
</feature>
<feature type="coiled-coil region" evidence="6">
    <location>
        <begin position="353"/>
        <end position="380"/>
    </location>
</feature>
<dbReference type="OrthoDB" id="28335at2759"/>
<evidence type="ECO:0000256" key="7">
    <source>
        <dbReference type="SAM" id="MobiDB-lite"/>
    </source>
</evidence>
<dbReference type="InterPro" id="IPR006809">
    <property type="entry name" value="TAFII28_dom"/>
</dbReference>
<keyword evidence="3" id="KW-0805">Transcription regulation</keyword>
<feature type="compositionally biased region" description="Low complexity" evidence="7">
    <location>
        <begin position="13"/>
        <end position="26"/>
    </location>
</feature>
<evidence type="ECO:0000256" key="2">
    <source>
        <dbReference type="ARBA" id="ARBA00009788"/>
    </source>
</evidence>
<evidence type="ECO:0000256" key="1">
    <source>
        <dbReference type="ARBA" id="ARBA00004123"/>
    </source>
</evidence>
<feature type="domain" description="TAFII28-like protein" evidence="8">
    <location>
        <begin position="205"/>
        <end position="317"/>
    </location>
</feature>
<feature type="compositionally biased region" description="Basic residues" evidence="7">
    <location>
        <begin position="131"/>
        <end position="141"/>
    </location>
</feature>
<feature type="region of interest" description="Disordered" evidence="7">
    <location>
        <begin position="1"/>
        <end position="195"/>
    </location>
</feature>
<comment type="caution">
    <text evidence="9">The sequence shown here is derived from an EMBL/GenBank/DDBJ whole genome shotgun (WGS) entry which is preliminary data.</text>
</comment>
<comment type="similarity">
    <text evidence="2">Belongs to the TAF11 family.</text>
</comment>
<feature type="non-terminal residue" evidence="9">
    <location>
        <position position="1"/>
    </location>
</feature>
<protein>
    <recommendedName>
        <fullName evidence="8">TAFII28-like protein domain-containing protein</fullName>
    </recommendedName>
</protein>
<dbReference type="GO" id="GO:0051123">
    <property type="term" value="P:RNA polymerase II preinitiation complex assembly"/>
    <property type="evidence" value="ECO:0007669"/>
    <property type="project" value="InterPro"/>
</dbReference>
<evidence type="ECO:0000256" key="6">
    <source>
        <dbReference type="SAM" id="Coils"/>
    </source>
</evidence>
<organism evidence="9 10">
    <name type="scientific">Tolypocladium capitatum</name>
    <dbReference type="NCBI Taxonomy" id="45235"/>
    <lineage>
        <taxon>Eukaryota</taxon>
        <taxon>Fungi</taxon>
        <taxon>Dikarya</taxon>
        <taxon>Ascomycota</taxon>
        <taxon>Pezizomycotina</taxon>
        <taxon>Sordariomycetes</taxon>
        <taxon>Hypocreomycetidae</taxon>
        <taxon>Hypocreales</taxon>
        <taxon>Ophiocordycipitaceae</taxon>
        <taxon>Tolypocladium</taxon>
    </lineage>
</organism>
<dbReference type="CDD" id="cd08048">
    <property type="entry name" value="HFD_TAF11"/>
    <property type="match status" value="1"/>
</dbReference>
<feature type="compositionally biased region" description="Polar residues" evidence="7">
    <location>
        <begin position="80"/>
        <end position="97"/>
    </location>
</feature>
<dbReference type="STRING" id="45235.A0A2K3QRB1"/>
<dbReference type="PANTHER" id="PTHR13218">
    <property type="entry name" value="TRANSCRIPTION INITIATION FACTOR TFIID SUBUNIT 11-RELATED"/>
    <property type="match status" value="1"/>
</dbReference>
<keyword evidence="10" id="KW-1185">Reference proteome</keyword>
<evidence type="ECO:0000313" key="10">
    <source>
        <dbReference type="Proteomes" id="UP000236621"/>
    </source>
</evidence>